<proteinExistence type="predicted"/>
<evidence type="ECO:0000313" key="1">
    <source>
        <dbReference type="EMBL" id="SUZ51884.1"/>
    </source>
</evidence>
<name>A0A381NCQ0_9ZZZZ</name>
<sequence length="185" mass="21016">MSPHDSLDRTSSEVQKMFGWPYKLASVGVTADRSMPEVWRCNKNQPIFCNELLYRLQKGHDVRQVLNDFAAINDIEALVRRSYSFGGTVFESTIRKQRSRLPDRNCIDINSECLQPTLPRSLNSETDIAPNIDEARANHALFDATNPTSGPTYLRIELLTILSSFVVVTVKLSQFLCSRHWINIG</sequence>
<protein>
    <submittedName>
        <fullName evidence="1">Uncharacterized protein</fullName>
    </submittedName>
</protein>
<reference evidence="1" key="1">
    <citation type="submission" date="2018-05" db="EMBL/GenBank/DDBJ databases">
        <authorList>
            <person name="Lanie J.A."/>
            <person name="Ng W.-L."/>
            <person name="Kazmierczak K.M."/>
            <person name="Andrzejewski T.M."/>
            <person name="Davidsen T.M."/>
            <person name="Wayne K.J."/>
            <person name="Tettelin H."/>
            <person name="Glass J.I."/>
            <person name="Rusch D."/>
            <person name="Podicherti R."/>
            <person name="Tsui H.-C.T."/>
            <person name="Winkler M.E."/>
        </authorList>
    </citation>
    <scope>NUCLEOTIDE SEQUENCE</scope>
</reference>
<accession>A0A381NCQ0</accession>
<dbReference type="EMBL" id="UINC01000244">
    <property type="protein sequence ID" value="SUZ51884.1"/>
    <property type="molecule type" value="Genomic_DNA"/>
</dbReference>
<gene>
    <name evidence="1" type="ORF">METZ01_LOCUS4738</name>
</gene>
<dbReference type="AlphaFoldDB" id="A0A381NCQ0"/>
<organism evidence="1">
    <name type="scientific">marine metagenome</name>
    <dbReference type="NCBI Taxonomy" id="408172"/>
    <lineage>
        <taxon>unclassified sequences</taxon>
        <taxon>metagenomes</taxon>
        <taxon>ecological metagenomes</taxon>
    </lineage>
</organism>